<organism evidence="3 4">
    <name type="scientific">Ceutorhynchus assimilis</name>
    <name type="common">cabbage seed weevil</name>
    <dbReference type="NCBI Taxonomy" id="467358"/>
    <lineage>
        <taxon>Eukaryota</taxon>
        <taxon>Metazoa</taxon>
        <taxon>Ecdysozoa</taxon>
        <taxon>Arthropoda</taxon>
        <taxon>Hexapoda</taxon>
        <taxon>Insecta</taxon>
        <taxon>Pterygota</taxon>
        <taxon>Neoptera</taxon>
        <taxon>Endopterygota</taxon>
        <taxon>Coleoptera</taxon>
        <taxon>Polyphaga</taxon>
        <taxon>Cucujiformia</taxon>
        <taxon>Curculionidae</taxon>
        <taxon>Ceutorhynchinae</taxon>
        <taxon>Ceutorhynchus</taxon>
    </lineage>
</organism>
<dbReference type="Proteomes" id="UP001152799">
    <property type="component" value="Chromosome 5"/>
</dbReference>
<reference evidence="3" key="1">
    <citation type="submission" date="2022-01" db="EMBL/GenBank/DDBJ databases">
        <authorList>
            <person name="King R."/>
        </authorList>
    </citation>
    <scope>NUCLEOTIDE SEQUENCE</scope>
</reference>
<dbReference type="SUPFAM" id="SSF57716">
    <property type="entry name" value="Glucocorticoid receptor-like (DNA-binding domain)"/>
    <property type="match status" value="1"/>
</dbReference>
<evidence type="ECO:0000313" key="3">
    <source>
        <dbReference type="EMBL" id="CAG9769721.1"/>
    </source>
</evidence>
<evidence type="ECO:0000313" key="4">
    <source>
        <dbReference type="Proteomes" id="UP001152799"/>
    </source>
</evidence>
<feature type="region of interest" description="Disordered" evidence="1">
    <location>
        <begin position="372"/>
        <end position="395"/>
    </location>
</feature>
<name>A0A9N9QQC7_9CUCU</name>
<dbReference type="OrthoDB" id="8113227at2759"/>
<sequence length="435" mass="48939">MDFSIEAANVEIPKINKRVRRKISKEDQLPKKICNGCSDKLNLLYAFRNTALESEQTFLSWFKDDNLTINALAETIVKEEVEFDEESLYLDLVKYSPSNEMSENSSICQDRTLTSSPIFDDGPDSTTSETFTYRIVNFYSDDDLEDQTSGLDQSATIGKPINKTQDEALAASPILPNHDLENQAKTIFPGSSSEKVLLQYDVIHGSSVSFHHIALNLSPTQETLGLESKHGGNNEKTNVSESDTITNLKNMERDCRYSLLPLQEKLVLPIFLGSSSYISDSESKNNNHQKTFSGFNSDTFVVSNEFAKGPFDYEDSGSEYLPSSDDESTSDFHMSFEEDLEVPKVQNTYPGKKTKLFKSKGKGQLDLPNAEHIMKSDDNQPSTSSKVSEELTSESDLECQKFNQCYKNDDRPFFEPAIFFYIINKPKSPNRVTAS</sequence>
<dbReference type="Pfam" id="PF07776">
    <property type="entry name" value="zf-AD"/>
    <property type="match status" value="1"/>
</dbReference>
<keyword evidence="4" id="KW-1185">Reference proteome</keyword>
<protein>
    <recommendedName>
        <fullName evidence="2">ZAD domain-containing protein</fullName>
    </recommendedName>
</protein>
<dbReference type="EMBL" id="OU892281">
    <property type="protein sequence ID" value="CAG9769721.1"/>
    <property type="molecule type" value="Genomic_DNA"/>
</dbReference>
<evidence type="ECO:0000256" key="1">
    <source>
        <dbReference type="SAM" id="MobiDB-lite"/>
    </source>
</evidence>
<feature type="domain" description="ZAD" evidence="2">
    <location>
        <begin position="15"/>
        <end position="58"/>
    </location>
</feature>
<dbReference type="GO" id="GO:0008270">
    <property type="term" value="F:zinc ion binding"/>
    <property type="evidence" value="ECO:0007669"/>
    <property type="project" value="InterPro"/>
</dbReference>
<accession>A0A9N9QQC7</accession>
<proteinExistence type="predicted"/>
<dbReference type="InterPro" id="IPR012934">
    <property type="entry name" value="Znf_AD"/>
</dbReference>
<gene>
    <name evidence="3" type="ORF">CEUTPL_LOCUS10223</name>
</gene>
<dbReference type="GO" id="GO:0005634">
    <property type="term" value="C:nucleus"/>
    <property type="evidence" value="ECO:0007669"/>
    <property type="project" value="InterPro"/>
</dbReference>
<evidence type="ECO:0000259" key="2">
    <source>
        <dbReference type="Pfam" id="PF07776"/>
    </source>
</evidence>
<dbReference type="AlphaFoldDB" id="A0A9N9QQC7"/>